<dbReference type="Pfam" id="PF01565">
    <property type="entry name" value="FAD_binding_4"/>
    <property type="match status" value="1"/>
</dbReference>
<evidence type="ECO:0000256" key="2">
    <source>
        <dbReference type="ARBA" id="ARBA00008000"/>
    </source>
</evidence>
<keyword evidence="10" id="KW-1185">Reference proteome</keyword>
<comment type="cofactor">
    <cofactor evidence="1">
        <name>FAD</name>
        <dbReference type="ChEBI" id="CHEBI:57692"/>
    </cofactor>
</comment>
<dbReference type="InterPro" id="IPR006094">
    <property type="entry name" value="Oxid_FAD_bind_N"/>
</dbReference>
<dbReference type="FunFam" id="3.30.465.10:FF:000016">
    <property type="entry name" value="probable D-lactate dehydrogenase, mitochondrial"/>
    <property type="match status" value="1"/>
</dbReference>
<dbReference type="InterPro" id="IPR036318">
    <property type="entry name" value="FAD-bd_PCMH-like_sf"/>
</dbReference>
<dbReference type="SUPFAM" id="SSF56176">
    <property type="entry name" value="FAD-binding/transporter-associated domain-like"/>
    <property type="match status" value="1"/>
</dbReference>
<sequence>MDVAGAIAALRPVLGDRLVLSQAVRAAHGANETWFPEALPDAVAFPGTTAEVSAILAACHAHRCPVTAHGAGSSLEGHHLAVQGGISLDTGRMNRVLAVNAEDLNVVVQPGLTREALNEELRATGLFFPVDPGANASLGGMAATRASGTTAVRYGTMRENVLALEAVMADGRVIRAGSRARKSSTGYDLAHLLVGSEGTLGIITELTLRLQGIPEAVSAATCRFATVEDAVNCVILTIQSGIAMARIEFADQMMVRGFNTLSQAGLPEEPHLFVEFHGSPGGVREQAEAFGEIAAEFGAGGFAWTDRAEDRARLWKMRHDAHYASATLAPGKRTVSTDICVPISRLAEAVTGAQADLARLGLVATIVGHVGDGNFHCAVRFDPDDGAEVARVHAFTDALAEAALALGGTVSGEHGIGLGKIKFMAAEHGEALGIMQAIKAGLDPRNILNPGKLLPGAD</sequence>
<reference evidence="9" key="1">
    <citation type="submission" date="2020-09" db="EMBL/GenBank/DDBJ databases">
        <title>A novel bacterium of genus Mangrovicoccus, isolated from South China Sea.</title>
        <authorList>
            <person name="Huang H."/>
            <person name="Mo K."/>
            <person name="Hu Y."/>
        </authorList>
    </citation>
    <scope>NUCLEOTIDE SEQUENCE</scope>
    <source>
        <strain evidence="9">HB182678</strain>
    </source>
</reference>
<protein>
    <recommendedName>
        <fullName evidence="7">D-lactate dehydrogenase (cytochrome)</fullName>
        <ecNumber evidence="7">1.1.2.4</ecNumber>
    </recommendedName>
</protein>
<comment type="caution">
    <text evidence="9">The sequence shown here is derived from an EMBL/GenBank/DDBJ whole genome shotgun (WGS) entry which is preliminary data.</text>
</comment>
<evidence type="ECO:0000259" key="8">
    <source>
        <dbReference type="PROSITE" id="PS51387"/>
    </source>
</evidence>
<dbReference type="FunFam" id="1.10.45.10:FF:000001">
    <property type="entry name" value="D-lactate dehydrogenase mitochondrial"/>
    <property type="match status" value="1"/>
</dbReference>
<dbReference type="GO" id="GO:0008720">
    <property type="term" value="F:D-lactate dehydrogenase (NAD+) activity"/>
    <property type="evidence" value="ECO:0007669"/>
    <property type="project" value="TreeGrafter"/>
</dbReference>
<dbReference type="InterPro" id="IPR016166">
    <property type="entry name" value="FAD-bd_PCMH"/>
</dbReference>
<dbReference type="Pfam" id="PF02913">
    <property type="entry name" value="FAD-oxidase_C"/>
    <property type="match status" value="1"/>
</dbReference>
<dbReference type="PANTHER" id="PTHR11748">
    <property type="entry name" value="D-LACTATE DEHYDROGENASE"/>
    <property type="match status" value="1"/>
</dbReference>
<proteinExistence type="inferred from homology"/>
<dbReference type="GO" id="GO:1903457">
    <property type="term" value="P:lactate catabolic process"/>
    <property type="evidence" value="ECO:0007669"/>
    <property type="project" value="TreeGrafter"/>
</dbReference>
<feature type="domain" description="FAD-binding PCMH-type" evidence="8">
    <location>
        <begin position="36"/>
        <end position="213"/>
    </location>
</feature>
<evidence type="ECO:0000313" key="10">
    <source>
        <dbReference type="Proteomes" id="UP000609121"/>
    </source>
</evidence>
<dbReference type="SUPFAM" id="SSF55103">
    <property type="entry name" value="FAD-linked oxidases, C-terminal domain"/>
    <property type="match status" value="1"/>
</dbReference>
<evidence type="ECO:0000256" key="6">
    <source>
        <dbReference type="ARBA" id="ARBA00023002"/>
    </source>
</evidence>
<keyword evidence="5" id="KW-0809">Transit peptide</keyword>
<dbReference type="PANTHER" id="PTHR11748:SF111">
    <property type="entry name" value="D-LACTATE DEHYDROGENASE, MITOCHONDRIAL-RELATED"/>
    <property type="match status" value="1"/>
</dbReference>
<evidence type="ECO:0000256" key="7">
    <source>
        <dbReference type="ARBA" id="ARBA00038897"/>
    </source>
</evidence>
<evidence type="ECO:0000313" key="9">
    <source>
        <dbReference type="EMBL" id="MBE3638432.1"/>
    </source>
</evidence>
<dbReference type="InterPro" id="IPR004113">
    <property type="entry name" value="FAD-bd_oxidored_4_C"/>
</dbReference>
<comment type="similarity">
    <text evidence="2">Belongs to the FAD-binding oxidoreductase/transferase type 4 family.</text>
</comment>
<evidence type="ECO:0000256" key="5">
    <source>
        <dbReference type="ARBA" id="ARBA00022946"/>
    </source>
</evidence>
<name>A0A8J6YVC1_9RHOB</name>
<dbReference type="InterPro" id="IPR016169">
    <property type="entry name" value="FAD-bd_PCMH_sub2"/>
</dbReference>
<dbReference type="EC" id="1.1.2.4" evidence="7"/>
<evidence type="ECO:0000256" key="3">
    <source>
        <dbReference type="ARBA" id="ARBA00022630"/>
    </source>
</evidence>
<dbReference type="PROSITE" id="PS51387">
    <property type="entry name" value="FAD_PCMH"/>
    <property type="match status" value="1"/>
</dbReference>
<dbReference type="InterPro" id="IPR016164">
    <property type="entry name" value="FAD-linked_Oxase-like_C"/>
</dbReference>
<accession>A0A8J6YVC1</accession>
<dbReference type="Proteomes" id="UP000609121">
    <property type="component" value="Unassembled WGS sequence"/>
</dbReference>
<dbReference type="Gene3D" id="1.10.45.10">
    <property type="entry name" value="Vanillyl-alcohol Oxidase, Chain A, domain 4"/>
    <property type="match status" value="1"/>
</dbReference>
<dbReference type="GO" id="GO:0071949">
    <property type="term" value="F:FAD binding"/>
    <property type="evidence" value="ECO:0007669"/>
    <property type="project" value="InterPro"/>
</dbReference>
<keyword evidence="6" id="KW-0560">Oxidoreductase</keyword>
<evidence type="ECO:0000256" key="4">
    <source>
        <dbReference type="ARBA" id="ARBA00022827"/>
    </source>
</evidence>
<keyword evidence="4" id="KW-0274">FAD</keyword>
<dbReference type="AlphaFoldDB" id="A0A8J6YVC1"/>
<dbReference type="RefSeq" id="WP_193182026.1">
    <property type="nucleotide sequence ID" value="NZ_JACVXA010000022.1"/>
</dbReference>
<keyword evidence="3" id="KW-0285">Flavoprotein</keyword>
<dbReference type="Gene3D" id="3.30.465.10">
    <property type="match status" value="1"/>
</dbReference>
<dbReference type="InterPro" id="IPR016171">
    <property type="entry name" value="Vanillyl_alc_oxidase_C-sub2"/>
</dbReference>
<dbReference type="Gene3D" id="3.30.70.2740">
    <property type="match status" value="1"/>
</dbReference>
<dbReference type="FunFam" id="3.30.70.2740:FF:000001">
    <property type="entry name" value="D-lactate dehydrogenase mitochondrial"/>
    <property type="match status" value="1"/>
</dbReference>
<gene>
    <name evidence="9" type="ORF">ICN82_09485</name>
</gene>
<organism evidence="9 10">
    <name type="scientific">Mangrovicoccus algicola</name>
    <dbReference type="NCBI Taxonomy" id="2771008"/>
    <lineage>
        <taxon>Bacteria</taxon>
        <taxon>Pseudomonadati</taxon>
        <taxon>Pseudomonadota</taxon>
        <taxon>Alphaproteobacteria</taxon>
        <taxon>Rhodobacterales</taxon>
        <taxon>Paracoccaceae</taxon>
        <taxon>Mangrovicoccus</taxon>
    </lineage>
</organism>
<dbReference type="GO" id="GO:0004458">
    <property type="term" value="F:D-lactate dehydrogenase (cytochrome) activity"/>
    <property type="evidence" value="ECO:0007669"/>
    <property type="project" value="UniProtKB-EC"/>
</dbReference>
<evidence type="ECO:0000256" key="1">
    <source>
        <dbReference type="ARBA" id="ARBA00001974"/>
    </source>
</evidence>
<dbReference type="EMBL" id="JACVXA010000022">
    <property type="protein sequence ID" value="MBE3638432.1"/>
    <property type="molecule type" value="Genomic_DNA"/>
</dbReference>